<gene>
    <name evidence="2" type="ORF">PSA21_104</name>
</gene>
<dbReference type="EMBL" id="MK552327">
    <property type="protein sequence ID" value="QBJ02632.1"/>
    <property type="molecule type" value="Genomic_DNA"/>
</dbReference>
<feature type="region of interest" description="Disordered" evidence="1">
    <location>
        <begin position="166"/>
        <end position="193"/>
    </location>
</feature>
<accession>A0A481W4R2</accession>
<proteinExistence type="predicted"/>
<organism evidence="2 3">
    <name type="scientific">Pseudomonas phage Psa21</name>
    <dbReference type="NCBI Taxonomy" id="2530023"/>
    <lineage>
        <taxon>Viruses</taxon>
        <taxon>Duplodnaviria</taxon>
        <taxon>Heunggongvirae</taxon>
        <taxon>Uroviricota</taxon>
        <taxon>Caudoviricetes</taxon>
        <taxon>Chimalliviridae</taxon>
        <taxon>Tepukevirus</taxon>
        <taxon>Tepukevirus Psa21</taxon>
    </lineage>
</organism>
<sequence>MTYGDDFDRVKGITAAQKEEDFGTVEPVVEEKQDMIDFELLEDDKAAQHIDHDIEEIVEASAALEGYIQVMKQNPYDGISKQTAQAMLVGLTRIDKLVGQKSELVAALEAEAFDNPRIGQEKSSVDKEGLADRAKQLWVKFKELILQAVAKAKALWQKITDENKQTAEKAEDLKDNARQNHSGPNGPKGGRKVTLSPQLAFFAAREGKQLTTATYQPLATFVFDKMAAHVQAGIDALTKGIIDADLEAVKAAGQGETPEFEGELDNINITGLAEGGWSVEIGEPQGEETVQVRDLSTFIKTMGEINSFGNYLAQNSSKVFKLAEQLNAMLSEAGKQADAVDAEVLHAVLNTVTKLKTQQETVMKAYGFVSRANTSLLSAAGKEM</sequence>
<evidence type="ECO:0000313" key="3">
    <source>
        <dbReference type="Proteomes" id="UP000294134"/>
    </source>
</evidence>
<dbReference type="Pfam" id="PF12699">
    <property type="entry name" value="phiKZ_IP"/>
    <property type="match status" value="1"/>
</dbReference>
<reference evidence="2 3" key="1">
    <citation type="submission" date="2019-02" db="EMBL/GenBank/DDBJ databases">
        <authorList>
            <person name="Frampton R.A."/>
            <person name="Wojtus J.K."/>
            <person name="Fineran P.C."/>
            <person name="Hendrickson H.L."/>
        </authorList>
    </citation>
    <scope>NUCLEOTIDE SEQUENCE [LARGE SCALE GENOMIC DNA]</scope>
</reference>
<evidence type="ECO:0000313" key="2">
    <source>
        <dbReference type="EMBL" id="QBJ02632.1"/>
    </source>
</evidence>
<feature type="compositionally biased region" description="Basic and acidic residues" evidence="1">
    <location>
        <begin position="166"/>
        <end position="178"/>
    </location>
</feature>
<keyword evidence="3" id="KW-1185">Reference proteome</keyword>
<protein>
    <submittedName>
        <fullName evidence="2">Putative structural head protein</fullName>
    </submittedName>
</protein>
<dbReference type="Proteomes" id="UP000294134">
    <property type="component" value="Segment"/>
</dbReference>
<evidence type="ECO:0000256" key="1">
    <source>
        <dbReference type="SAM" id="MobiDB-lite"/>
    </source>
</evidence>
<name>A0A481W4R2_9CAUD</name>
<dbReference type="InterPro" id="IPR024413">
    <property type="entry name" value="Phage_phiKZ_Orf92_int-head"/>
</dbReference>